<accession>A0A026WC87</accession>
<evidence type="ECO:0000313" key="1">
    <source>
        <dbReference type="EMBL" id="EZA53677.1"/>
    </source>
</evidence>
<dbReference type="AlphaFoldDB" id="A0A026WC87"/>
<organism evidence="1 2">
    <name type="scientific">Ooceraea biroi</name>
    <name type="common">Clonal raider ant</name>
    <name type="synonym">Cerapachys biroi</name>
    <dbReference type="NCBI Taxonomy" id="2015173"/>
    <lineage>
        <taxon>Eukaryota</taxon>
        <taxon>Metazoa</taxon>
        <taxon>Ecdysozoa</taxon>
        <taxon>Arthropoda</taxon>
        <taxon>Hexapoda</taxon>
        <taxon>Insecta</taxon>
        <taxon>Pterygota</taxon>
        <taxon>Neoptera</taxon>
        <taxon>Endopterygota</taxon>
        <taxon>Hymenoptera</taxon>
        <taxon>Apocrita</taxon>
        <taxon>Aculeata</taxon>
        <taxon>Formicoidea</taxon>
        <taxon>Formicidae</taxon>
        <taxon>Dorylinae</taxon>
        <taxon>Ooceraea</taxon>
    </lineage>
</organism>
<dbReference type="EMBL" id="KK107274">
    <property type="protein sequence ID" value="EZA53677.1"/>
    <property type="molecule type" value="Genomic_DNA"/>
</dbReference>
<evidence type="ECO:0000313" key="2">
    <source>
        <dbReference type="Proteomes" id="UP000053097"/>
    </source>
</evidence>
<gene>
    <name evidence="1" type="ORF">X777_06784</name>
</gene>
<protein>
    <submittedName>
        <fullName evidence="1">Uncharacterized protein</fullName>
    </submittedName>
</protein>
<dbReference type="Proteomes" id="UP000053097">
    <property type="component" value="Unassembled WGS sequence"/>
</dbReference>
<sequence>VLYLGRALAHRGRQILHVHADLRFLLQLETQTLIRMQEIAYLLLVDLQVAGSHQVLHVLRAADVVEYVLEGARDDAAPLVIHLRAFHCVRLAGAGLPIGEYSAIETVQYRGHQRPDRFLVQILLTGVPIVDRVEGEHLDGLAGRIVARMSHLNHTPGRDHVDHAAVTTDGLPLVHRTTSHDHLHALRRYLGARARPHALFFPGLLLVVQFFHAAGQVYGSRLQSTDLPVILCTLKLSLSALNLKS</sequence>
<feature type="non-terminal residue" evidence="1">
    <location>
        <position position="1"/>
    </location>
</feature>
<proteinExistence type="predicted"/>
<keyword evidence="2" id="KW-1185">Reference proteome</keyword>
<reference evidence="1 2" key="1">
    <citation type="journal article" date="2014" name="Curr. Biol.">
        <title>The genome of the clonal raider ant Cerapachys biroi.</title>
        <authorList>
            <person name="Oxley P.R."/>
            <person name="Ji L."/>
            <person name="Fetter-Pruneda I."/>
            <person name="McKenzie S.K."/>
            <person name="Li C."/>
            <person name="Hu H."/>
            <person name="Zhang G."/>
            <person name="Kronauer D.J."/>
        </authorList>
    </citation>
    <scope>NUCLEOTIDE SEQUENCE [LARGE SCALE GENOMIC DNA]</scope>
</reference>
<name>A0A026WC87_OOCBI</name>